<organism evidence="1 2">
    <name type="scientific">Oryzias sinensis</name>
    <name type="common">Chinese medaka</name>
    <dbReference type="NCBI Taxonomy" id="183150"/>
    <lineage>
        <taxon>Eukaryota</taxon>
        <taxon>Metazoa</taxon>
        <taxon>Chordata</taxon>
        <taxon>Craniata</taxon>
        <taxon>Vertebrata</taxon>
        <taxon>Euteleostomi</taxon>
        <taxon>Actinopterygii</taxon>
        <taxon>Neopterygii</taxon>
        <taxon>Teleostei</taxon>
        <taxon>Neoteleostei</taxon>
        <taxon>Acanthomorphata</taxon>
        <taxon>Ovalentaria</taxon>
        <taxon>Atherinomorphae</taxon>
        <taxon>Beloniformes</taxon>
        <taxon>Adrianichthyidae</taxon>
        <taxon>Oryziinae</taxon>
        <taxon>Oryzias</taxon>
    </lineage>
</organism>
<reference evidence="1" key="1">
    <citation type="submission" date="2025-08" db="UniProtKB">
        <authorList>
            <consortium name="Ensembl"/>
        </authorList>
    </citation>
    <scope>IDENTIFICATION</scope>
</reference>
<dbReference type="AlphaFoldDB" id="A0A8C7WSK6"/>
<proteinExistence type="predicted"/>
<evidence type="ECO:0000313" key="2">
    <source>
        <dbReference type="Proteomes" id="UP000694383"/>
    </source>
</evidence>
<dbReference type="Proteomes" id="UP000694383">
    <property type="component" value="Unplaced"/>
</dbReference>
<evidence type="ECO:0000313" key="1">
    <source>
        <dbReference type="Ensembl" id="ENSOSIP00000002752.1"/>
    </source>
</evidence>
<name>A0A8C7WSK6_9TELE</name>
<accession>A0A8C7WSK6</accession>
<protein>
    <submittedName>
        <fullName evidence="1">Uncharacterized protein</fullName>
    </submittedName>
</protein>
<sequence length="71" mass="7681">VSLPSPSPASFLCKALTSGSVPNSASSSVLMQVFETYQVHLQHLTACYQPEGAMTRWCCLFVKGCHVFMAV</sequence>
<reference evidence="1" key="2">
    <citation type="submission" date="2025-09" db="UniProtKB">
        <authorList>
            <consortium name="Ensembl"/>
        </authorList>
    </citation>
    <scope>IDENTIFICATION</scope>
</reference>
<dbReference type="Ensembl" id="ENSOSIT00000002956.1">
    <property type="protein sequence ID" value="ENSOSIP00000002752.1"/>
    <property type="gene ID" value="ENSOSIG00000001710.1"/>
</dbReference>
<keyword evidence="2" id="KW-1185">Reference proteome</keyword>